<dbReference type="Pfam" id="PF00728">
    <property type="entry name" value="Glyco_hydro_20"/>
    <property type="match status" value="1"/>
</dbReference>
<evidence type="ECO:0000256" key="1">
    <source>
        <dbReference type="ARBA" id="ARBA00001231"/>
    </source>
</evidence>
<evidence type="ECO:0000256" key="3">
    <source>
        <dbReference type="ARBA" id="ARBA00012663"/>
    </source>
</evidence>
<sequence length="644" mass="69054">MEATRLRRLAVIATAAVLLALSSTATLNTATAVAAPGDPPRIVPVPASLTITAGTSFSLTQSTAIVGSGFVAEYLAGVLRRSTGFPFPITTSGSGITLSLSGPATMAQEAYRLDVTAQGVTITARTQEGLLRGVQTFRQLLPPKVESPTVQAGPWTIDGVSITDQPRFAWRGVMLDVARHFFTVDEVKRFIDQAALYKVNVLHLHLADDQGWRIQIDSWPRLATYGGSTEVGGGPGGHYTKQDYAEITRYAADRFMTVVPEIDMPGHTNAALASYAELNCDGQAPPLRTDTAVGYSSLCISKEITYRFVDDVIRELAAMTPGPYLHIGGDEAHNTAKPDYMAFVKRVGETVAAHGKKLVGWQEIGQATLPTDATGQYWGSATHANSVVAQGGKLVFSPPGNAYLDMKYNQNTPLGLDWAGYIEVQKAYGWDPATVIGGVSESSIRGVEAPLWTETIANIEDAEFMTNPRLAAIAEIGWSPASTHDWQSFSTRLGAQGPRWSIRKTNYYRSTQVPWPAMTGRITGVGSAKCVDVPAFNSQDGTDLILYTCNGGANQSWTYDPANGEIRSLGKCMDVEYANPGDGTAVQLYTCNGTTAQKWTYDSATRNLTALGKCLTADGAGTTNFTELVISTCHGAPDQQWALP</sequence>
<reference evidence="9 10" key="1">
    <citation type="submission" date="2020-06" db="EMBL/GenBank/DDBJ databases">
        <title>Nonomuraea sp. SMC257, a novel actinomycete isolated from soil.</title>
        <authorList>
            <person name="Chanama M."/>
        </authorList>
    </citation>
    <scope>NUCLEOTIDE SEQUENCE [LARGE SCALE GENOMIC DNA]</scope>
    <source>
        <strain evidence="9 10">SMC257</strain>
    </source>
</reference>
<evidence type="ECO:0000256" key="4">
    <source>
        <dbReference type="ARBA" id="ARBA00022801"/>
    </source>
</evidence>
<dbReference type="GO" id="GO:0016020">
    <property type="term" value="C:membrane"/>
    <property type="evidence" value="ECO:0007669"/>
    <property type="project" value="TreeGrafter"/>
</dbReference>
<evidence type="ECO:0000256" key="5">
    <source>
        <dbReference type="ARBA" id="ARBA00023295"/>
    </source>
</evidence>
<evidence type="ECO:0000256" key="2">
    <source>
        <dbReference type="ARBA" id="ARBA00006285"/>
    </source>
</evidence>
<dbReference type="GO" id="GO:0004563">
    <property type="term" value="F:beta-N-acetylhexosaminidase activity"/>
    <property type="evidence" value="ECO:0007669"/>
    <property type="project" value="UniProtKB-EC"/>
</dbReference>
<dbReference type="InterPro" id="IPR015883">
    <property type="entry name" value="Glyco_hydro_20_cat"/>
</dbReference>
<name>A0A7Y6IAC6_9ACTN</name>
<accession>A0A7Y6IAC6</accession>
<dbReference type="PROSITE" id="PS50231">
    <property type="entry name" value="RICIN_B_LECTIN"/>
    <property type="match status" value="1"/>
</dbReference>
<dbReference type="GO" id="GO:0030203">
    <property type="term" value="P:glycosaminoglycan metabolic process"/>
    <property type="evidence" value="ECO:0007669"/>
    <property type="project" value="TreeGrafter"/>
</dbReference>
<comment type="caution">
    <text evidence="9">The sequence shown here is derived from an EMBL/GenBank/DDBJ whole genome shotgun (WGS) entry which is preliminary data.</text>
</comment>
<evidence type="ECO:0000256" key="7">
    <source>
        <dbReference type="SAM" id="SignalP"/>
    </source>
</evidence>
<dbReference type="InterPro" id="IPR025705">
    <property type="entry name" value="Beta_hexosaminidase_sua/sub"/>
</dbReference>
<comment type="similarity">
    <text evidence="2">Belongs to the glycosyl hydrolase 20 family.</text>
</comment>
<protein>
    <recommendedName>
        <fullName evidence="3">beta-N-acetylhexosaminidase</fullName>
        <ecNumber evidence="3">3.2.1.52</ecNumber>
    </recommendedName>
</protein>
<dbReference type="PRINTS" id="PR00738">
    <property type="entry name" value="GLHYDRLASE20"/>
</dbReference>
<gene>
    <name evidence="9" type="ORF">HTZ77_24715</name>
</gene>
<keyword evidence="7" id="KW-0732">Signal</keyword>
<dbReference type="GO" id="GO:0005975">
    <property type="term" value="P:carbohydrate metabolic process"/>
    <property type="evidence" value="ECO:0007669"/>
    <property type="project" value="InterPro"/>
</dbReference>
<dbReference type="Gene3D" id="3.20.20.80">
    <property type="entry name" value="Glycosidases"/>
    <property type="match status" value="1"/>
</dbReference>
<feature type="active site" description="Proton donor" evidence="6">
    <location>
        <position position="331"/>
    </location>
</feature>
<organism evidence="9 10">
    <name type="scientific">Nonomuraea montanisoli</name>
    <dbReference type="NCBI Taxonomy" id="2741721"/>
    <lineage>
        <taxon>Bacteria</taxon>
        <taxon>Bacillati</taxon>
        <taxon>Actinomycetota</taxon>
        <taxon>Actinomycetes</taxon>
        <taxon>Streptosporangiales</taxon>
        <taxon>Streptosporangiaceae</taxon>
        <taxon>Nonomuraea</taxon>
    </lineage>
</organism>
<feature type="signal peptide" evidence="7">
    <location>
        <begin position="1"/>
        <end position="34"/>
    </location>
</feature>
<dbReference type="Gene3D" id="3.30.379.10">
    <property type="entry name" value="Chitobiase/beta-hexosaminidase domain 2-like"/>
    <property type="match status" value="1"/>
</dbReference>
<keyword evidence="5" id="KW-0326">Glycosidase</keyword>
<keyword evidence="4 9" id="KW-0378">Hydrolase</keyword>
<dbReference type="PANTHER" id="PTHR22600">
    <property type="entry name" value="BETA-HEXOSAMINIDASE"/>
    <property type="match status" value="1"/>
</dbReference>
<dbReference type="EMBL" id="JABWGN010000009">
    <property type="protein sequence ID" value="NUW34612.1"/>
    <property type="molecule type" value="Genomic_DNA"/>
</dbReference>
<feature type="chain" id="PRO_5030939945" description="beta-N-acetylhexosaminidase" evidence="7">
    <location>
        <begin position="35"/>
        <end position="644"/>
    </location>
</feature>
<proteinExistence type="inferred from homology"/>
<dbReference type="Proteomes" id="UP000586042">
    <property type="component" value="Unassembled WGS sequence"/>
</dbReference>
<dbReference type="SUPFAM" id="SSF51445">
    <property type="entry name" value="(Trans)glycosidases"/>
    <property type="match status" value="1"/>
</dbReference>
<dbReference type="SUPFAM" id="SSF50370">
    <property type="entry name" value="Ricin B-like lectins"/>
    <property type="match status" value="1"/>
</dbReference>
<evidence type="ECO:0000256" key="6">
    <source>
        <dbReference type="PIRSR" id="PIRSR625705-1"/>
    </source>
</evidence>
<dbReference type="InterPro" id="IPR029018">
    <property type="entry name" value="Hex-like_dom2"/>
</dbReference>
<dbReference type="Pfam" id="PF00652">
    <property type="entry name" value="Ricin_B_lectin"/>
    <property type="match status" value="1"/>
</dbReference>
<dbReference type="EC" id="3.2.1.52" evidence="3"/>
<dbReference type="InterPro" id="IPR035992">
    <property type="entry name" value="Ricin_B-like_lectins"/>
</dbReference>
<dbReference type="PANTHER" id="PTHR22600:SF57">
    <property type="entry name" value="BETA-N-ACETYLHEXOSAMINIDASE"/>
    <property type="match status" value="1"/>
</dbReference>
<keyword evidence="10" id="KW-1185">Reference proteome</keyword>
<dbReference type="Pfam" id="PF02838">
    <property type="entry name" value="Glyco_hydro_20b"/>
    <property type="match status" value="1"/>
</dbReference>
<dbReference type="SUPFAM" id="SSF55545">
    <property type="entry name" value="beta-N-acetylhexosaminidase-like domain"/>
    <property type="match status" value="1"/>
</dbReference>
<dbReference type="InterPro" id="IPR000772">
    <property type="entry name" value="Ricin_B_lectin"/>
</dbReference>
<evidence type="ECO:0000313" key="9">
    <source>
        <dbReference type="EMBL" id="NUW34612.1"/>
    </source>
</evidence>
<dbReference type="Gene3D" id="2.80.10.50">
    <property type="match status" value="2"/>
</dbReference>
<evidence type="ECO:0000259" key="8">
    <source>
        <dbReference type="SMART" id="SM00458"/>
    </source>
</evidence>
<dbReference type="CDD" id="cd06568">
    <property type="entry name" value="GH20_SpHex_like"/>
    <property type="match status" value="1"/>
</dbReference>
<comment type="catalytic activity">
    <reaction evidence="1">
        <text>Hydrolysis of terminal non-reducing N-acetyl-D-hexosamine residues in N-acetyl-beta-D-hexosaminides.</text>
        <dbReference type="EC" id="3.2.1.52"/>
    </reaction>
</comment>
<dbReference type="AlphaFoldDB" id="A0A7Y6IAC6"/>
<dbReference type="SMART" id="SM00458">
    <property type="entry name" value="RICIN"/>
    <property type="match status" value="1"/>
</dbReference>
<dbReference type="InterPro" id="IPR015882">
    <property type="entry name" value="HEX_bac_N"/>
</dbReference>
<dbReference type="CDD" id="cd00161">
    <property type="entry name" value="beta-trefoil_Ricin-like"/>
    <property type="match status" value="1"/>
</dbReference>
<dbReference type="InterPro" id="IPR017853">
    <property type="entry name" value="GH"/>
</dbReference>
<evidence type="ECO:0000313" key="10">
    <source>
        <dbReference type="Proteomes" id="UP000586042"/>
    </source>
</evidence>
<feature type="domain" description="Ricin B lectin" evidence="8">
    <location>
        <begin position="519"/>
        <end position="644"/>
    </location>
</feature>